<dbReference type="EMBL" id="JACIJS010000001">
    <property type="protein sequence ID" value="MBB5514264.1"/>
    <property type="molecule type" value="Genomic_DNA"/>
</dbReference>
<protein>
    <submittedName>
        <fullName evidence="3">Citrate synthase</fullName>
        <ecNumber evidence="3">2.3.3.1</ecNumber>
    </submittedName>
</protein>
<dbReference type="InterPro" id="IPR036969">
    <property type="entry name" value="Citrate_synthase_sf"/>
</dbReference>
<keyword evidence="2 3" id="KW-0808">Transferase</keyword>
<comment type="caution">
    <text evidence="3">The sequence shown here is derived from an EMBL/GenBank/DDBJ whole genome shotgun (WGS) entry which is preliminary data.</text>
</comment>
<name>A0A840WVJ5_9RHOB</name>
<evidence type="ECO:0000313" key="4">
    <source>
        <dbReference type="Proteomes" id="UP000553766"/>
    </source>
</evidence>
<dbReference type="SUPFAM" id="SSF48256">
    <property type="entry name" value="Citrate synthase"/>
    <property type="match status" value="1"/>
</dbReference>
<dbReference type="RefSeq" id="WP_184007675.1">
    <property type="nucleotide sequence ID" value="NZ_JACIJS010000001.1"/>
</dbReference>
<dbReference type="AlphaFoldDB" id="A0A840WVJ5"/>
<reference evidence="3 4" key="1">
    <citation type="submission" date="2020-08" db="EMBL/GenBank/DDBJ databases">
        <title>Genomic Encyclopedia of Type Strains, Phase IV (KMG-IV): sequencing the most valuable type-strain genomes for metagenomic binning, comparative biology and taxonomic classification.</title>
        <authorList>
            <person name="Goeker M."/>
        </authorList>
    </citation>
    <scope>NUCLEOTIDE SEQUENCE [LARGE SCALE GENOMIC DNA]</scope>
    <source>
        <strain evidence="3 4">DSM 103377</strain>
    </source>
</reference>
<dbReference type="PANTHER" id="PTHR11739:SF4">
    <property type="entry name" value="CITRATE SYNTHASE, PEROXISOMAL"/>
    <property type="match status" value="1"/>
</dbReference>
<dbReference type="GO" id="GO:0005975">
    <property type="term" value="P:carbohydrate metabolic process"/>
    <property type="evidence" value="ECO:0007669"/>
    <property type="project" value="TreeGrafter"/>
</dbReference>
<sequence>MKSDDWIDGAAACALLGVKAQTLYAYVSRKQIRVLADPADARRSLYARTDVIALQRSNRRPRARAAVAEQAIRWGDPVLSTAISELRNGVVWVRGRSILSCAQDMTLEEVAAHLWQVESVTSPAVTPPQRAARPLARAMTYLSGEVSDARPLAALPSAAVARIGGTLMSGVANALLGQAAGGPIHERFAQTWGVNAQEAEALRRALVLLSDHELNPSTFAVRVAASTGASLPAALLSGMATLSGPRHGGAGHLAQRAIRAELSGATDRFLAEHAADPPYAFGFGHPLYPDGDPRAVDLRAALPAAHPAHLALARLSALLGIPANIDGALAVLGLTFDLPEDAAFILFATGRLAGWIAHAREQAQSGEIIRPRARYAAP</sequence>
<gene>
    <name evidence="3" type="ORF">FHS89_000262</name>
</gene>
<keyword evidence="3" id="KW-0012">Acyltransferase</keyword>
<keyword evidence="4" id="KW-1185">Reference proteome</keyword>
<dbReference type="EC" id="2.3.3.1" evidence="3"/>
<dbReference type="GO" id="GO:0006099">
    <property type="term" value="P:tricarboxylic acid cycle"/>
    <property type="evidence" value="ECO:0007669"/>
    <property type="project" value="TreeGrafter"/>
</dbReference>
<dbReference type="PRINTS" id="PR00143">
    <property type="entry name" value="CITRTSNTHASE"/>
</dbReference>
<dbReference type="InterPro" id="IPR002020">
    <property type="entry name" value="Citrate_synthase"/>
</dbReference>
<evidence type="ECO:0000313" key="3">
    <source>
        <dbReference type="EMBL" id="MBB5514264.1"/>
    </source>
</evidence>
<dbReference type="Proteomes" id="UP000553766">
    <property type="component" value="Unassembled WGS sequence"/>
</dbReference>
<comment type="similarity">
    <text evidence="1">Belongs to the citrate synthase family.</text>
</comment>
<dbReference type="Pfam" id="PF00285">
    <property type="entry name" value="Citrate_synt"/>
    <property type="match status" value="1"/>
</dbReference>
<dbReference type="CDD" id="cd06102">
    <property type="entry name" value="citrate_synt_like_2"/>
    <property type="match status" value="1"/>
</dbReference>
<dbReference type="GO" id="GO:0036440">
    <property type="term" value="F:citrate synthase activity"/>
    <property type="evidence" value="ECO:0007669"/>
    <property type="project" value="UniProtKB-EC"/>
</dbReference>
<dbReference type="GO" id="GO:0005829">
    <property type="term" value="C:cytosol"/>
    <property type="evidence" value="ECO:0007669"/>
    <property type="project" value="TreeGrafter"/>
</dbReference>
<dbReference type="PANTHER" id="PTHR11739">
    <property type="entry name" value="CITRATE SYNTHASE"/>
    <property type="match status" value="1"/>
</dbReference>
<evidence type="ECO:0000256" key="1">
    <source>
        <dbReference type="ARBA" id="ARBA00010566"/>
    </source>
</evidence>
<accession>A0A840WVJ5</accession>
<proteinExistence type="inferred from homology"/>
<dbReference type="Gene3D" id="1.10.580.10">
    <property type="entry name" value="Citrate Synthase, domain 1"/>
    <property type="match status" value="1"/>
</dbReference>
<dbReference type="InterPro" id="IPR016142">
    <property type="entry name" value="Citrate_synth-like_lrg_a-sub"/>
</dbReference>
<evidence type="ECO:0000256" key="2">
    <source>
        <dbReference type="ARBA" id="ARBA00022679"/>
    </source>
</evidence>
<organism evidence="3 4">
    <name type="scientific">Rubricella aquisinus</name>
    <dbReference type="NCBI Taxonomy" id="2028108"/>
    <lineage>
        <taxon>Bacteria</taxon>
        <taxon>Pseudomonadati</taxon>
        <taxon>Pseudomonadota</taxon>
        <taxon>Alphaproteobacteria</taxon>
        <taxon>Rhodobacterales</taxon>
        <taxon>Paracoccaceae</taxon>
        <taxon>Rubricella</taxon>
    </lineage>
</organism>